<dbReference type="AlphaFoldDB" id="A0A923SFK3"/>
<keyword evidence="3" id="KW-1185">Reference proteome</keyword>
<dbReference type="InterPro" id="IPR056091">
    <property type="entry name" value="DUF7674"/>
</dbReference>
<gene>
    <name evidence="2" type="ORF">H8R25_09610</name>
</gene>
<evidence type="ECO:0000259" key="1">
    <source>
        <dbReference type="Pfam" id="PF24722"/>
    </source>
</evidence>
<accession>A0A923SFK3</accession>
<organism evidence="2 3">
    <name type="scientific">Flavobacterium muglaense</name>
    <dbReference type="NCBI Taxonomy" id="2764716"/>
    <lineage>
        <taxon>Bacteria</taxon>
        <taxon>Pseudomonadati</taxon>
        <taxon>Bacteroidota</taxon>
        <taxon>Flavobacteriia</taxon>
        <taxon>Flavobacteriales</taxon>
        <taxon>Flavobacteriaceae</taxon>
        <taxon>Flavobacterium</taxon>
    </lineage>
</organism>
<dbReference type="Pfam" id="PF24722">
    <property type="entry name" value="DUF7674"/>
    <property type="match status" value="1"/>
</dbReference>
<name>A0A923SFK3_9FLAO</name>
<evidence type="ECO:0000313" key="2">
    <source>
        <dbReference type="EMBL" id="MBC5844691.1"/>
    </source>
</evidence>
<reference evidence="2 3" key="1">
    <citation type="submission" date="2020-08" db="EMBL/GenBank/DDBJ databases">
        <title>Description of novel Flavobacterium F-392 isolate.</title>
        <authorList>
            <person name="Saticioglu I.B."/>
            <person name="Duman M."/>
            <person name="Altun S."/>
        </authorList>
    </citation>
    <scope>NUCLEOTIDE SEQUENCE [LARGE SCALE GENOMIC DNA]</scope>
    <source>
        <strain evidence="2 3">F-392</strain>
    </source>
</reference>
<dbReference type="Proteomes" id="UP000641454">
    <property type="component" value="Unassembled WGS sequence"/>
</dbReference>
<comment type="caution">
    <text evidence="2">The sequence shown here is derived from an EMBL/GenBank/DDBJ whole genome shotgun (WGS) entry which is preliminary data.</text>
</comment>
<evidence type="ECO:0000313" key="3">
    <source>
        <dbReference type="Proteomes" id="UP000641454"/>
    </source>
</evidence>
<feature type="domain" description="DUF7674" evidence="1">
    <location>
        <begin position="7"/>
        <end position="89"/>
    </location>
</feature>
<dbReference type="RefSeq" id="WP_187018380.1">
    <property type="nucleotide sequence ID" value="NZ_JACRUK010000019.1"/>
</dbReference>
<sequence length="94" mass="10663">MKNQITNVFKNAERFAEITKKALIAGNVLRAKKCLNIAEKLFVTGSTETRGIIANVYLYSIASFLKVKHCTISNLFPEVLKTEYAKQIHQPNYN</sequence>
<protein>
    <recommendedName>
        <fullName evidence="1">DUF7674 domain-containing protein</fullName>
    </recommendedName>
</protein>
<dbReference type="EMBL" id="JACRUL010000019">
    <property type="protein sequence ID" value="MBC5844691.1"/>
    <property type="molecule type" value="Genomic_DNA"/>
</dbReference>
<proteinExistence type="predicted"/>